<name>A0A7D5H773_9EURY</name>
<dbReference type="Pfam" id="PF10442">
    <property type="entry name" value="FIST_C"/>
    <property type="match status" value="1"/>
</dbReference>
<proteinExistence type="predicted"/>
<dbReference type="RefSeq" id="WP_179260850.1">
    <property type="nucleotide sequence ID" value="NZ_CP058601.1"/>
</dbReference>
<dbReference type="PANTHER" id="PTHR40252">
    <property type="entry name" value="BLR0328 PROTEIN"/>
    <property type="match status" value="1"/>
</dbReference>
<gene>
    <name evidence="3" type="ORF">HYG82_09755</name>
</gene>
<accession>A0A7D5H773</accession>
<sequence>METVVSTGHATDSESARAGRHAADSALAELPTDRVDFCHLFCSPEYAYEKVIDGVRSSIGSGAELLGCSAAGEFTGNIVATESVVVALVASDSLRFFTGLGTGLRTSVSNTVREAVGDLPTEVGGYPYLSAISLHDGLSGVGEQLALVAQQKLGPRVSVVGGAASDRYEQEATHVFTNDTVTDDAVAIALVASQDRLPIAVGHGHEPISEPMTVTAADGCVVSELDGRPAYEVWEAAVREHVQAEFGVEIDEVPPTGPQMLRIMGAFEFGVDQGGTYKIRWPRVEADDGTLRFAVEIPEGTVLRVMYGRPDAQIESARETVREAMAKTDDSIAGAFVYDCACREIILEDRFQDGVSAMSEELGAPLCGYETYGEMCLQMGQLSGFHNTSSVVMLLPK</sequence>
<dbReference type="InterPro" id="IPR019494">
    <property type="entry name" value="FIST_C"/>
</dbReference>
<protein>
    <submittedName>
        <fullName evidence="3">FIST C-terminal domain-containing protein</fullName>
    </submittedName>
</protein>
<dbReference type="GeneID" id="56033576"/>
<feature type="domain" description="FIST C-domain" evidence="2">
    <location>
        <begin position="230"/>
        <end position="378"/>
    </location>
</feature>
<dbReference type="EMBL" id="CP058601">
    <property type="protein sequence ID" value="QLG49115.1"/>
    <property type="molecule type" value="Genomic_DNA"/>
</dbReference>
<evidence type="ECO:0000259" key="2">
    <source>
        <dbReference type="SMART" id="SM01204"/>
    </source>
</evidence>
<feature type="domain" description="FIST" evidence="1">
    <location>
        <begin position="34"/>
        <end position="229"/>
    </location>
</feature>
<reference evidence="3 4" key="1">
    <citation type="submission" date="2020-07" db="EMBL/GenBank/DDBJ databases">
        <authorList>
            <person name="Cui H."/>
        </authorList>
    </citation>
    <scope>NUCLEOTIDE SEQUENCE [LARGE SCALE GENOMIC DNA]</scope>
    <source>
        <strain evidence="3 4">YPL8</strain>
    </source>
</reference>
<dbReference type="OrthoDB" id="140075at2157"/>
<dbReference type="InterPro" id="IPR013702">
    <property type="entry name" value="FIST_domain_N"/>
</dbReference>
<dbReference type="SMART" id="SM00897">
    <property type="entry name" value="FIST"/>
    <property type="match status" value="1"/>
</dbReference>
<dbReference type="AlphaFoldDB" id="A0A7D5H773"/>
<evidence type="ECO:0000313" key="4">
    <source>
        <dbReference type="Proteomes" id="UP000509241"/>
    </source>
</evidence>
<dbReference type="SMART" id="SM01204">
    <property type="entry name" value="FIST_C"/>
    <property type="match status" value="1"/>
</dbReference>
<dbReference type="Pfam" id="PF08495">
    <property type="entry name" value="FIST"/>
    <property type="match status" value="1"/>
</dbReference>
<evidence type="ECO:0000313" key="3">
    <source>
        <dbReference type="EMBL" id="QLG49115.1"/>
    </source>
</evidence>
<keyword evidence="4" id="KW-1185">Reference proteome</keyword>
<dbReference type="KEGG" id="haly:HYG82_09755"/>
<dbReference type="Proteomes" id="UP000509241">
    <property type="component" value="Chromosome"/>
</dbReference>
<dbReference type="PANTHER" id="PTHR40252:SF2">
    <property type="entry name" value="BLR0328 PROTEIN"/>
    <property type="match status" value="1"/>
</dbReference>
<organism evidence="3 4">
    <name type="scientific">Natrinema halophilum</name>
    <dbReference type="NCBI Taxonomy" id="1699371"/>
    <lineage>
        <taxon>Archaea</taxon>
        <taxon>Methanobacteriati</taxon>
        <taxon>Methanobacteriota</taxon>
        <taxon>Stenosarchaea group</taxon>
        <taxon>Halobacteria</taxon>
        <taxon>Halobacteriales</taxon>
        <taxon>Natrialbaceae</taxon>
        <taxon>Natrinema</taxon>
    </lineage>
</organism>
<evidence type="ECO:0000259" key="1">
    <source>
        <dbReference type="SMART" id="SM00897"/>
    </source>
</evidence>